<evidence type="ECO:0000256" key="1">
    <source>
        <dbReference type="ARBA" id="ARBA00022786"/>
    </source>
</evidence>
<keyword evidence="1" id="KW-0833">Ubl conjugation pathway</keyword>
<dbReference type="Proteomes" id="UP000594263">
    <property type="component" value="Unplaced"/>
</dbReference>
<evidence type="ECO:0008006" key="4">
    <source>
        <dbReference type="Google" id="ProtNLM"/>
    </source>
</evidence>
<dbReference type="PANTHER" id="PTHR23315:SF254">
    <property type="entry name" value="KINESIN-ASSOCIATED PROTEIN"/>
    <property type="match status" value="1"/>
</dbReference>
<dbReference type="OMA" id="LKRRCML"/>
<sequence length="306" mass="32680">TIPCLPLASAAAPSLSVWLEPHPIDSQHLQLKALQTLSSITTLSPHNRTSAAQTPTCVATLLALASSSNPAIQWRIQKNKLVGHPLPLSLSTLSLNPDLKLSLADTQTIRRLNSAISSPATAPKSLRIASALICSLPMLDKNKAKFGLAGTVQILVKAVSGPQPSNHLVSTLSELVQFHGNCTLAVRILTQLVSKNEAEGDLAGAALTILALLSRFNEGLSELKRADGIVESMVRVLRGRCTVSKDGAAEILLRLFNEGEKRLRDAVHAADLLPAVADVSGRLEQGTREKAGLLMAKMMNLDYFQF</sequence>
<protein>
    <recommendedName>
        <fullName evidence="4">ARM repeat superfamily protein</fullName>
    </recommendedName>
</protein>
<evidence type="ECO:0000313" key="2">
    <source>
        <dbReference type="EnsemblPlants" id="Kaladp0081s0311.1.v1.1"/>
    </source>
</evidence>
<dbReference type="AlphaFoldDB" id="A0A7N0UTG2"/>
<dbReference type="PANTHER" id="PTHR23315">
    <property type="entry name" value="U BOX DOMAIN-CONTAINING"/>
    <property type="match status" value="1"/>
</dbReference>
<dbReference type="InterPro" id="IPR011989">
    <property type="entry name" value="ARM-like"/>
</dbReference>
<dbReference type="Gene3D" id="1.25.10.10">
    <property type="entry name" value="Leucine-rich Repeat Variant"/>
    <property type="match status" value="1"/>
</dbReference>
<dbReference type="SUPFAM" id="SSF48371">
    <property type="entry name" value="ARM repeat"/>
    <property type="match status" value="1"/>
</dbReference>
<keyword evidence="3" id="KW-1185">Reference proteome</keyword>
<name>A0A7N0UTG2_KALFE</name>
<evidence type="ECO:0000313" key="3">
    <source>
        <dbReference type="Proteomes" id="UP000594263"/>
    </source>
</evidence>
<accession>A0A7N0UTG2</accession>
<proteinExistence type="predicted"/>
<dbReference type="EnsemblPlants" id="Kaladp0081s0311.1.v1.1">
    <property type="protein sequence ID" value="Kaladp0081s0311.1.v1.1"/>
    <property type="gene ID" value="Kaladp0081s0311.v1.1"/>
</dbReference>
<organism evidence="2 3">
    <name type="scientific">Kalanchoe fedtschenkoi</name>
    <name type="common">Lavender scallops</name>
    <name type="synonym">South American air plant</name>
    <dbReference type="NCBI Taxonomy" id="63787"/>
    <lineage>
        <taxon>Eukaryota</taxon>
        <taxon>Viridiplantae</taxon>
        <taxon>Streptophyta</taxon>
        <taxon>Embryophyta</taxon>
        <taxon>Tracheophyta</taxon>
        <taxon>Spermatophyta</taxon>
        <taxon>Magnoliopsida</taxon>
        <taxon>eudicotyledons</taxon>
        <taxon>Gunneridae</taxon>
        <taxon>Pentapetalae</taxon>
        <taxon>Saxifragales</taxon>
        <taxon>Crassulaceae</taxon>
        <taxon>Kalanchoe</taxon>
    </lineage>
</organism>
<reference evidence="2" key="1">
    <citation type="submission" date="2021-01" db="UniProtKB">
        <authorList>
            <consortium name="EnsemblPlants"/>
        </authorList>
    </citation>
    <scope>IDENTIFICATION</scope>
</reference>
<dbReference type="InterPro" id="IPR016024">
    <property type="entry name" value="ARM-type_fold"/>
</dbReference>
<dbReference type="Gramene" id="Kaladp0081s0311.1.v1.1">
    <property type="protein sequence ID" value="Kaladp0081s0311.1.v1.1"/>
    <property type="gene ID" value="Kaladp0081s0311.v1.1"/>
</dbReference>